<comment type="caution">
    <text evidence="3">The sequence shown here is derived from an EMBL/GenBank/DDBJ whole genome shotgun (WGS) entry which is preliminary data.</text>
</comment>
<proteinExistence type="predicted"/>
<dbReference type="Proteomes" id="UP000567099">
    <property type="component" value="Unassembled WGS sequence"/>
</dbReference>
<dbReference type="RefSeq" id="WP_181505302.1">
    <property type="nucleotide sequence ID" value="NZ_JACDUO010000004.1"/>
</dbReference>
<feature type="coiled-coil region" evidence="1">
    <location>
        <begin position="24"/>
        <end position="51"/>
    </location>
</feature>
<protein>
    <submittedName>
        <fullName evidence="3">Uncharacterized protein</fullName>
    </submittedName>
</protein>
<feature type="transmembrane region" description="Helical" evidence="2">
    <location>
        <begin position="6"/>
        <end position="25"/>
    </location>
</feature>
<gene>
    <name evidence="3" type="ORF">HNP94_001952</name>
</gene>
<dbReference type="AlphaFoldDB" id="A0A7J9PNP6"/>
<keyword evidence="2" id="KW-1133">Transmembrane helix</keyword>
<keyword evidence="1" id="KW-0175">Coiled coil</keyword>
<evidence type="ECO:0000256" key="2">
    <source>
        <dbReference type="SAM" id="Phobius"/>
    </source>
</evidence>
<evidence type="ECO:0000313" key="4">
    <source>
        <dbReference type="Proteomes" id="UP000567099"/>
    </source>
</evidence>
<accession>A0A7J9PNP6</accession>
<keyword evidence="2" id="KW-0472">Membrane</keyword>
<evidence type="ECO:0000256" key="1">
    <source>
        <dbReference type="SAM" id="Coils"/>
    </source>
</evidence>
<evidence type="ECO:0000313" key="3">
    <source>
        <dbReference type="EMBL" id="MBA2864913.1"/>
    </source>
</evidence>
<organism evidence="3 4">
    <name type="scientific">Methanococcus maripaludis</name>
    <name type="common">Methanococcus deltae</name>
    <dbReference type="NCBI Taxonomy" id="39152"/>
    <lineage>
        <taxon>Archaea</taxon>
        <taxon>Methanobacteriati</taxon>
        <taxon>Methanobacteriota</taxon>
        <taxon>Methanomada group</taxon>
        <taxon>Methanococci</taxon>
        <taxon>Methanococcales</taxon>
        <taxon>Methanococcaceae</taxon>
        <taxon>Methanococcus</taxon>
    </lineage>
</organism>
<keyword evidence="2" id="KW-0812">Transmembrane</keyword>
<reference evidence="3 4" key="1">
    <citation type="submission" date="2020-07" db="EMBL/GenBank/DDBJ databases">
        <title>Genomic Encyclopedia of Type Strains, Phase IV (KMG-V): Genome sequencing to study the core and pangenomes of soil and plant-associated prokaryotes.</title>
        <authorList>
            <person name="Whitman W."/>
        </authorList>
    </citation>
    <scope>NUCLEOTIDE SEQUENCE [LARGE SCALE GENOMIC DNA]</scope>
    <source>
        <strain evidence="3 4">C13</strain>
    </source>
</reference>
<sequence>MDIVSILVDNIFSVLILVIQVILFLKLEKNKKEFQKELDTYKIEYSEIQLKKIEYFNEFIECLIEAIIMYVKGKHDDEKLKNMSEKLDKLQPYLFMYASDETIRKINKCIEDIYNSELSDYGDMCIISELIIALRKDIGYEKTELDADDLLKMILAPSKYAKLKSEGSL</sequence>
<dbReference type="EMBL" id="JACDUO010000004">
    <property type="protein sequence ID" value="MBA2864913.1"/>
    <property type="molecule type" value="Genomic_DNA"/>
</dbReference>
<name>A0A7J9PNP6_METMI</name>